<comment type="caution">
    <text evidence="2">The sequence shown here is derived from an EMBL/GenBank/DDBJ whole genome shotgun (WGS) entry which is preliminary data.</text>
</comment>
<evidence type="ECO:0000313" key="3">
    <source>
        <dbReference type="Proteomes" id="UP001055057"/>
    </source>
</evidence>
<feature type="transmembrane region" description="Helical" evidence="1">
    <location>
        <begin position="21"/>
        <end position="39"/>
    </location>
</feature>
<accession>A0ABQ4U451</accession>
<proteinExistence type="predicted"/>
<name>A0ABQ4U451_9HYPH</name>
<sequence length="48" mass="5130">MPVWAKNAAEENQIMTKFTKAVTYILAAAAVSMLVIVVLQSTSMLASS</sequence>
<evidence type="ECO:0000313" key="2">
    <source>
        <dbReference type="EMBL" id="GJE61103.1"/>
    </source>
</evidence>
<dbReference type="EMBL" id="BPRB01000189">
    <property type="protein sequence ID" value="GJE61103.1"/>
    <property type="molecule type" value="Genomic_DNA"/>
</dbReference>
<keyword evidence="1" id="KW-1133">Transmembrane helix</keyword>
<gene>
    <name evidence="2" type="ORF">MPOCJGCO_3224</name>
</gene>
<organism evidence="2 3">
    <name type="scientific">Methylobacterium trifolii</name>
    <dbReference type="NCBI Taxonomy" id="1003092"/>
    <lineage>
        <taxon>Bacteria</taxon>
        <taxon>Pseudomonadati</taxon>
        <taxon>Pseudomonadota</taxon>
        <taxon>Alphaproteobacteria</taxon>
        <taxon>Hyphomicrobiales</taxon>
        <taxon>Methylobacteriaceae</taxon>
        <taxon>Methylobacterium</taxon>
    </lineage>
</organism>
<keyword evidence="3" id="KW-1185">Reference proteome</keyword>
<protein>
    <submittedName>
        <fullName evidence="2">Uncharacterized protein</fullName>
    </submittedName>
</protein>
<keyword evidence="1" id="KW-0472">Membrane</keyword>
<reference evidence="2" key="1">
    <citation type="journal article" date="2021" name="Front. Microbiol.">
        <title>Comprehensive Comparative Genomics and Phenotyping of Methylobacterium Species.</title>
        <authorList>
            <person name="Alessa O."/>
            <person name="Ogura Y."/>
            <person name="Fujitani Y."/>
            <person name="Takami H."/>
            <person name="Hayashi T."/>
            <person name="Sahin N."/>
            <person name="Tani A."/>
        </authorList>
    </citation>
    <scope>NUCLEOTIDE SEQUENCE</scope>
    <source>
        <strain evidence="2">DSM 23632</strain>
    </source>
</reference>
<evidence type="ECO:0000256" key="1">
    <source>
        <dbReference type="SAM" id="Phobius"/>
    </source>
</evidence>
<dbReference type="Proteomes" id="UP001055057">
    <property type="component" value="Unassembled WGS sequence"/>
</dbReference>
<keyword evidence="1" id="KW-0812">Transmembrane</keyword>
<reference evidence="2" key="2">
    <citation type="submission" date="2021-08" db="EMBL/GenBank/DDBJ databases">
        <authorList>
            <person name="Tani A."/>
            <person name="Ola A."/>
            <person name="Ogura Y."/>
            <person name="Katsura K."/>
            <person name="Hayashi T."/>
        </authorList>
    </citation>
    <scope>NUCLEOTIDE SEQUENCE</scope>
    <source>
        <strain evidence="2">DSM 23632</strain>
    </source>
</reference>